<dbReference type="InterPro" id="IPR002762">
    <property type="entry name" value="CbiX-like"/>
</dbReference>
<evidence type="ECO:0000256" key="5">
    <source>
        <dbReference type="SAM" id="MobiDB-lite"/>
    </source>
</evidence>
<keyword evidence="4" id="KW-0170">Cobalt</keyword>
<dbReference type="GO" id="GO:0009236">
    <property type="term" value="P:cobalamin biosynthetic process"/>
    <property type="evidence" value="ECO:0007669"/>
    <property type="project" value="UniProtKB-KW"/>
</dbReference>
<evidence type="ECO:0000313" key="7">
    <source>
        <dbReference type="Proteomes" id="UP000011560"/>
    </source>
</evidence>
<reference evidence="6 7" key="1">
    <citation type="journal article" date="2014" name="PLoS Genet.">
        <title>Phylogenetically driven sequencing of extremely halophilic archaea reveals strategies for static and dynamic osmo-response.</title>
        <authorList>
            <person name="Becker E.A."/>
            <person name="Seitzer P.M."/>
            <person name="Tritt A."/>
            <person name="Larsen D."/>
            <person name="Krusor M."/>
            <person name="Yao A.I."/>
            <person name="Wu D."/>
            <person name="Madern D."/>
            <person name="Eisen J.A."/>
            <person name="Darling A.E."/>
            <person name="Facciotti M.T."/>
        </authorList>
    </citation>
    <scope>NUCLEOTIDE SEQUENCE [LARGE SCALE GENOMIC DNA]</scope>
    <source>
        <strain evidence="6 7">JCM 14624</strain>
    </source>
</reference>
<keyword evidence="1" id="KW-0169">Cobalamin biosynthesis</keyword>
<dbReference type="GO" id="GO:0046872">
    <property type="term" value="F:metal ion binding"/>
    <property type="evidence" value="ECO:0007669"/>
    <property type="project" value="UniProtKB-KW"/>
</dbReference>
<dbReference type="GO" id="GO:0016829">
    <property type="term" value="F:lyase activity"/>
    <property type="evidence" value="ECO:0007669"/>
    <property type="project" value="UniProtKB-KW"/>
</dbReference>
<dbReference type="CDD" id="cd02980">
    <property type="entry name" value="TRX_Fd_family"/>
    <property type="match status" value="1"/>
</dbReference>
<comment type="caution">
    <text evidence="6">The sequence shown here is derived from an EMBL/GenBank/DDBJ whole genome shotgun (WGS) entry which is preliminary data.</text>
</comment>
<gene>
    <name evidence="6" type="ORF">C479_06507</name>
</gene>
<dbReference type="SUPFAM" id="SSF53800">
    <property type="entry name" value="Chelatase"/>
    <property type="match status" value="1"/>
</dbReference>
<organism evidence="6 7">
    <name type="scientific">Halovivax asiaticus JCM 14624</name>
    <dbReference type="NCBI Taxonomy" id="1227490"/>
    <lineage>
        <taxon>Archaea</taxon>
        <taxon>Methanobacteriati</taxon>
        <taxon>Methanobacteriota</taxon>
        <taxon>Stenosarchaea group</taxon>
        <taxon>Halobacteria</taxon>
        <taxon>Halobacteriales</taxon>
        <taxon>Natrialbaceae</taxon>
        <taxon>Halovivax</taxon>
    </lineage>
</organism>
<dbReference type="CDD" id="cd03416">
    <property type="entry name" value="CbiX_SirB_N"/>
    <property type="match status" value="1"/>
</dbReference>
<dbReference type="OrthoDB" id="297477at2157"/>
<feature type="compositionally biased region" description="Basic and acidic residues" evidence="5">
    <location>
        <begin position="10"/>
        <end position="40"/>
    </location>
</feature>
<evidence type="ECO:0000313" key="6">
    <source>
        <dbReference type="EMBL" id="ELZ11685.1"/>
    </source>
</evidence>
<dbReference type="Gene3D" id="3.40.30.10">
    <property type="entry name" value="Glutaredoxin"/>
    <property type="match status" value="1"/>
</dbReference>
<dbReference type="PATRIC" id="fig|1227490.4.peg.1323"/>
<dbReference type="Gene3D" id="3.40.50.1400">
    <property type="match status" value="2"/>
</dbReference>
<dbReference type="InterPro" id="IPR036249">
    <property type="entry name" value="Thioredoxin-like_sf"/>
</dbReference>
<dbReference type="Pfam" id="PF01903">
    <property type="entry name" value="CbiX"/>
    <property type="match status" value="2"/>
</dbReference>
<dbReference type="AlphaFoldDB" id="M0BLE9"/>
<proteinExistence type="predicted"/>
<evidence type="ECO:0000256" key="4">
    <source>
        <dbReference type="ARBA" id="ARBA00023285"/>
    </source>
</evidence>
<dbReference type="STRING" id="1227490.C479_06507"/>
<dbReference type="PANTHER" id="PTHR33542">
    <property type="entry name" value="SIROHYDROCHLORIN FERROCHELATASE, CHLOROPLASTIC"/>
    <property type="match status" value="1"/>
</dbReference>
<dbReference type="PANTHER" id="PTHR33542:SF3">
    <property type="entry name" value="SIROHYDROCHLORIN FERROCHELATASE, CHLOROPLASTIC"/>
    <property type="match status" value="1"/>
</dbReference>
<evidence type="ECO:0000256" key="2">
    <source>
        <dbReference type="ARBA" id="ARBA00022723"/>
    </source>
</evidence>
<name>M0BLE9_9EURY</name>
<dbReference type="InterPro" id="IPR050963">
    <property type="entry name" value="Sirohydro_Cobaltochel/CbiX"/>
</dbReference>
<keyword evidence="7" id="KW-1185">Reference proteome</keyword>
<evidence type="ECO:0008006" key="8">
    <source>
        <dbReference type="Google" id="ProtNLM"/>
    </source>
</evidence>
<evidence type="ECO:0000256" key="3">
    <source>
        <dbReference type="ARBA" id="ARBA00023239"/>
    </source>
</evidence>
<dbReference type="EMBL" id="AOIQ01000011">
    <property type="protein sequence ID" value="ELZ11685.1"/>
    <property type="molecule type" value="Genomic_DNA"/>
</dbReference>
<dbReference type="RefSeq" id="WP_007699642.1">
    <property type="nucleotide sequence ID" value="NZ_AOIQ01000011.1"/>
</dbReference>
<feature type="region of interest" description="Disordered" evidence="5">
    <location>
        <begin position="1"/>
        <end position="40"/>
    </location>
</feature>
<accession>M0BLE9</accession>
<sequence>MTDGEPAPAADEHRALETGDGDRGLEPEAKRRGIGAEDRSLDAEGEFAADALATDAVLVVGHGSRRERSNEQVREVAVSLEERLGVPVDAAYLELAEPSIPDAIEGLTPACEHLSVVPLALFGASHTKSDVALSVQTARARHDDLTIHYGAHLGVHPALVDLLDDRVRSVEAELGVDRAGDDVAVVLCARGSSDPDANADASKLARLLYEGRSFTRVETAFVGVTTPRTQDALHAVAKDRPDAVVVLPYMLGDGVLTRRVRERTADFDASSPYVAAAAGDPLGTDDRIVTVLADRVREARTDSVEMACDTCKYKVELQGYEDDRGGARATLRSLVHQAEHADRDRVDDEPHVHDAPAHHVAVCTNQTCAAAGATTVLERLRQAARDADGCDVHLTRSSCLDQCGEGPIVAVYPDGIWYGGVTPDDAERIVSSHLERDRIVSDLVQQTL</sequence>
<keyword evidence="3" id="KW-0456">Lyase</keyword>
<protein>
    <recommendedName>
        <fullName evidence="8">Cobalamin (Vitamin B12) biosynthesis CbiX protein</fullName>
    </recommendedName>
</protein>
<evidence type="ECO:0000256" key="1">
    <source>
        <dbReference type="ARBA" id="ARBA00022573"/>
    </source>
</evidence>
<dbReference type="Proteomes" id="UP000011560">
    <property type="component" value="Unassembled WGS sequence"/>
</dbReference>
<dbReference type="SUPFAM" id="SSF52833">
    <property type="entry name" value="Thioredoxin-like"/>
    <property type="match status" value="1"/>
</dbReference>
<dbReference type="Pfam" id="PF01257">
    <property type="entry name" value="2Fe-2S_thioredx"/>
    <property type="match status" value="1"/>
</dbReference>
<keyword evidence="2" id="KW-0479">Metal-binding</keyword>
<dbReference type="CDD" id="cd03414">
    <property type="entry name" value="CbiX_SirB_C"/>
    <property type="match status" value="1"/>
</dbReference>